<dbReference type="NCBIfam" id="TIGR01730">
    <property type="entry name" value="RND_mfp"/>
    <property type="match status" value="1"/>
</dbReference>
<evidence type="ECO:0000259" key="5">
    <source>
        <dbReference type="Pfam" id="PF25917"/>
    </source>
</evidence>
<evidence type="ECO:0000259" key="7">
    <source>
        <dbReference type="Pfam" id="PF25967"/>
    </source>
</evidence>
<name>A0A2A7SH68_BURGA</name>
<dbReference type="Gene3D" id="2.40.420.20">
    <property type="match status" value="1"/>
</dbReference>
<comment type="caution">
    <text evidence="8">The sequence shown here is derived from an EMBL/GenBank/DDBJ whole genome shotgun (WGS) entry which is preliminary data.</text>
</comment>
<accession>A0A2A7SH68</accession>
<dbReference type="Pfam" id="PF25967">
    <property type="entry name" value="RND-MFP_C"/>
    <property type="match status" value="1"/>
</dbReference>
<dbReference type="InterPro" id="IPR006143">
    <property type="entry name" value="RND_pump_MFP"/>
</dbReference>
<dbReference type="InterPro" id="IPR058624">
    <property type="entry name" value="MdtA-like_HH"/>
</dbReference>
<protein>
    <submittedName>
        <fullName evidence="8">Efflux transporter periplasmic adaptor subunit</fullName>
    </submittedName>
</protein>
<evidence type="ECO:0000259" key="4">
    <source>
        <dbReference type="Pfam" id="PF25876"/>
    </source>
</evidence>
<dbReference type="Pfam" id="PF25944">
    <property type="entry name" value="Beta-barrel_RND"/>
    <property type="match status" value="1"/>
</dbReference>
<dbReference type="EMBL" id="PDDY01000001">
    <property type="protein sequence ID" value="PEH42769.1"/>
    <property type="molecule type" value="Genomic_DNA"/>
</dbReference>
<gene>
    <name evidence="8" type="ORF">CRM94_11745</name>
</gene>
<dbReference type="Pfam" id="PF25876">
    <property type="entry name" value="HH_MFP_RND"/>
    <property type="match status" value="1"/>
</dbReference>
<dbReference type="PROSITE" id="PS51257">
    <property type="entry name" value="PROKAR_LIPOPROTEIN"/>
    <property type="match status" value="1"/>
</dbReference>
<dbReference type="PANTHER" id="PTHR30158:SF3">
    <property type="entry name" value="MULTIDRUG EFFLUX PUMP SUBUNIT ACRA-RELATED"/>
    <property type="match status" value="1"/>
</dbReference>
<dbReference type="GO" id="GO:0005886">
    <property type="term" value="C:plasma membrane"/>
    <property type="evidence" value="ECO:0007669"/>
    <property type="project" value="TreeGrafter"/>
</dbReference>
<comment type="similarity">
    <text evidence="2">Belongs to the membrane fusion protein (MFP) (TC 8.A.1) family.</text>
</comment>
<proteinExistence type="inferred from homology"/>
<comment type="subcellular location">
    <subcellularLocation>
        <location evidence="1">Cell envelope</location>
    </subcellularLocation>
</comment>
<dbReference type="RefSeq" id="WP_098152643.1">
    <property type="nucleotide sequence ID" value="NZ_CADEVR010000001.1"/>
</dbReference>
<feature type="signal peptide" evidence="3">
    <location>
        <begin position="1"/>
        <end position="19"/>
    </location>
</feature>
<evidence type="ECO:0000256" key="2">
    <source>
        <dbReference type="ARBA" id="ARBA00009477"/>
    </source>
</evidence>
<dbReference type="Gene3D" id="1.10.287.470">
    <property type="entry name" value="Helix hairpin bin"/>
    <property type="match status" value="1"/>
</dbReference>
<organism evidence="8 9">
    <name type="scientific">Burkholderia gladioli</name>
    <name type="common">Pseudomonas marginata</name>
    <name type="synonym">Phytomonas marginata</name>
    <dbReference type="NCBI Taxonomy" id="28095"/>
    <lineage>
        <taxon>Bacteria</taxon>
        <taxon>Pseudomonadati</taxon>
        <taxon>Pseudomonadota</taxon>
        <taxon>Betaproteobacteria</taxon>
        <taxon>Burkholderiales</taxon>
        <taxon>Burkholderiaceae</taxon>
        <taxon>Burkholderia</taxon>
    </lineage>
</organism>
<sequence>MNRSFLGASLLSTGLLALAGCGKSGPPPAPPPVVATVTAQPRDVPLTRDLVGRLSAYYSANVTARVSGVLLKRSYAEGSEVKAGQTLFEIDPSYYETVLDNSLATLAEDQATYVNDRITAERDHQLLPVGSVSQQTVDNADAAERSAAAKVQADRASVESARVNLGYTKVTSPITGIAGEQQVTAGTVVGSGVSDAGASGTLLATVQQIDPLYVNFTLSAADLVTLRQAQGAGHVALAGQAGTAVSVTLPNGSTYGQAGTLDFSDAQVNATTGAVNLRARIPNPQHQLLPGMFVTLKADFGRRNGVFLIPQQAIQRDVVGAYAMVVAGGKAQRRNVEASASYGNDWIVTSGLSAGDEVIVTGLQGAREGVTVKAGAWQPPAAGQGAASASQAGQAS</sequence>
<dbReference type="InterPro" id="IPR058626">
    <property type="entry name" value="MdtA-like_b-barrel"/>
</dbReference>
<keyword evidence="3" id="KW-0732">Signal</keyword>
<evidence type="ECO:0000313" key="9">
    <source>
        <dbReference type="Proteomes" id="UP000220629"/>
    </source>
</evidence>
<dbReference type="Pfam" id="PF25917">
    <property type="entry name" value="BSH_RND"/>
    <property type="match status" value="1"/>
</dbReference>
<dbReference type="GO" id="GO:0022857">
    <property type="term" value="F:transmembrane transporter activity"/>
    <property type="evidence" value="ECO:0007669"/>
    <property type="project" value="InterPro"/>
</dbReference>
<dbReference type="SUPFAM" id="SSF111369">
    <property type="entry name" value="HlyD-like secretion proteins"/>
    <property type="match status" value="1"/>
</dbReference>
<dbReference type="PANTHER" id="PTHR30158">
    <property type="entry name" value="ACRA/E-RELATED COMPONENT OF DRUG EFFLUX TRANSPORTER"/>
    <property type="match status" value="1"/>
</dbReference>
<dbReference type="GO" id="GO:0046677">
    <property type="term" value="P:response to antibiotic"/>
    <property type="evidence" value="ECO:0007669"/>
    <property type="project" value="TreeGrafter"/>
</dbReference>
<dbReference type="Gene3D" id="2.40.50.100">
    <property type="match status" value="1"/>
</dbReference>
<dbReference type="GO" id="GO:0030313">
    <property type="term" value="C:cell envelope"/>
    <property type="evidence" value="ECO:0007669"/>
    <property type="project" value="UniProtKB-SubCell"/>
</dbReference>
<dbReference type="InterPro" id="IPR058625">
    <property type="entry name" value="MdtA-like_BSH"/>
</dbReference>
<evidence type="ECO:0000256" key="3">
    <source>
        <dbReference type="SAM" id="SignalP"/>
    </source>
</evidence>
<feature type="domain" description="Multidrug resistance protein MdtA-like beta-barrel" evidence="6">
    <location>
        <begin position="211"/>
        <end position="298"/>
    </location>
</feature>
<feature type="chain" id="PRO_5013038066" evidence="3">
    <location>
        <begin position="20"/>
        <end position="396"/>
    </location>
</feature>
<dbReference type="Gene3D" id="2.40.30.170">
    <property type="match status" value="1"/>
</dbReference>
<dbReference type="AlphaFoldDB" id="A0A2A7SH68"/>
<feature type="domain" description="Multidrug resistance protein MdtA-like C-terminal permuted SH3" evidence="7">
    <location>
        <begin position="307"/>
        <end position="364"/>
    </location>
</feature>
<dbReference type="Proteomes" id="UP000220629">
    <property type="component" value="Unassembled WGS sequence"/>
</dbReference>
<evidence type="ECO:0000259" key="6">
    <source>
        <dbReference type="Pfam" id="PF25944"/>
    </source>
</evidence>
<evidence type="ECO:0000313" key="8">
    <source>
        <dbReference type="EMBL" id="PEH42769.1"/>
    </source>
</evidence>
<reference evidence="9" key="1">
    <citation type="submission" date="2017-09" db="EMBL/GenBank/DDBJ databases">
        <title>FDA dAtabase for Regulatory Grade micrObial Sequences (FDA-ARGOS): Supporting development and validation of Infectious Disease Dx tests.</title>
        <authorList>
            <person name="Minogue T."/>
            <person name="Wolcott M."/>
            <person name="Wasieloski L."/>
            <person name="Aguilar W."/>
            <person name="Moore D."/>
            <person name="Tallon L."/>
            <person name="Sadzewicz L."/>
            <person name="Ott S."/>
            <person name="Zhao X."/>
            <person name="Nagaraj S."/>
            <person name="Vavikolanu K."/>
            <person name="Aluvathingal J."/>
            <person name="Nadendla S."/>
            <person name="Sichtig H."/>
        </authorList>
    </citation>
    <scope>NUCLEOTIDE SEQUENCE [LARGE SCALE GENOMIC DNA]</scope>
    <source>
        <strain evidence="9">FDAARGOS_390</strain>
    </source>
</reference>
<dbReference type="InterPro" id="IPR058627">
    <property type="entry name" value="MdtA-like_C"/>
</dbReference>
<feature type="domain" description="Multidrug resistance protein MdtA-like barrel-sandwich hybrid" evidence="5">
    <location>
        <begin position="60"/>
        <end position="195"/>
    </location>
</feature>
<feature type="domain" description="Multidrug resistance protein MdtA-like alpha-helical hairpin" evidence="4">
    <location>
        <begin position="101"/>
        <end position="168"/>
    </location>
</feature>
<evidence type="ECO:0000256" key="1">
    <source>
        <dbReference type="ARBA" id="ARBA00004196"/>
    </source>
</evidence>